<gene>
    <name evidence="2" type="ORF">BJ986_000210</name>
</gene>
<evidence type="ECO:0000313" key="3">
    <source>
        <dbReference type="Proteomes" id="UP000573599"/>
    </source>
</evidence>
<comment type="caution">
    <text evidence="2">The sequence shown here is derived from an EMBL/GenBank/DDBJ whole genome shotgun (WGS) entry which is preliminary data.</text>
</comment>
<dbReference type="InterPro" id="IPR034768">
    <property type="entry name" value="4FE4S_WBL"/>
</dbReference>
<proteinExistence type="predicted"/>
<evidence type="ECO:0000313" key="2">
    <source>
        <dbReference type="EMBL" id="NYG05723.1"/>
    </source>
</evidence>
<dbReference type="PROSITE" id="PS51674">
    <property type="entry name" value="4FE4S_WBL"/>
    <property type="match status" value="1"/>
</dbReference>
<dbReference type="EMBL" id="JACCAB010000001">
    <property type="protein sequence ID" value="NYG05723.1"/>
    <property type="molecule type" value="Genomic_DNA"/>
</dbReference>
<reference evidence="2 3" key="1">
    <citation type="submission" date="2020-07" db="EMBL/GenBank/DDBJ databases">
        <title>Sequencing the genomes of 1000 actinobacteria strains.</title>
        <authorList>
            <person name="Klenk H.-P."/>
        </authorList>
    </citation>
    <scope>NUCLEOTIDE SEQUENCE [LARGE SCALE GENOMIC DNA]</scope>
    <source>
        <strain evidence="2 3">DSM 23987</strain>
    </source>
</reference>
<evidence type="ECO:0000259" key="1">
    <source>
        <dbReference type="PROSITE" id="PS51674"/>
    </source>
</evidence>
<keyword evidence="3" id="KW-1185">Reference proteome</keyword>
<dbReference type="Proteomes" id="UP000573599">
    <property type="component" value="Unassembled WGS sequence"/>
</dbReference>
<feature type="domain" description="4Fe-4S Wbl-type" evidence="1">
    <location>
        <begin position="22"/>
        <end position="81"/>
    </location>
</feature>
<dbReference type="RefSeq" id="WP_179420310.1">
    <property type="nucleotide sequence ID" value="NZ_JACCAB010000001.1"/>
</dbReference>
<sequence>MSANERLLLALTELAARDKATPCQGRRSARWTSDSHDDLEWASWHCSSMSCPVLEECGAAADEDHIKHFVWGGRIRSPKPRSAA</sequence>
<dbReference type="AlphaFoldDB" id="A0A852W9L9"/>
<protein>
    <recommendedName>
        <fullName evidence="1">4Fe-4S Wbl-type domain-containing protein</fullName>
    </recommendedName>
</protein>
<organism evidence="2 3">
    <name type="scientific">Pedococcus badiiscoriae</name>
    <dbReference type="NCBI Taxonomy" id="642776"/>
    <lineage>
        <taxon>Bacteria</taxon>
        <taxon>Bacillati</taxon>
        <taxon>Actinomycetota</taxon>
        <taxon>Actinomycetes</taxon>
        <taxon>Micrococcales</taxon>
        <taxon>Intrasporangiaceae</taxon>
        <taxon>Pedococcus</taxon>
    </lineage>
</organism>
<name>A0A852W9L9_9MICO</name>
<accession>A0A852W9L9</accession>